<organism evidence="1 2">
    <name type="scientific">Spirosoma liriopis</name>
    <dbReference type="NCBI Taxonomy" id="2937440"/>
    <lineage>
        <taxon>Bacteria</taxon>
        <taxon>Pseudomonadati</taxon>
        <taxon>Bacteroidota</taxon>
        <taxon>Cytophagia</taxon>
        <taxon>Cytophagales</taxon>
        <taxon>Cytophagaceae</taxon>
        <taxon>Spirosoma</taxon>
    </lineage>
</organism>
<dbReference type="RefSeq" id="WP_248480441.1">
    <property type="nucleotide sequence ID" value="NZ_JALPRF010000010.1"/>
</dbReference>
<dbReference type="PANTHER" id="PTHR40590:SF1">
    <property type="entry name" value="CYTOPLASMIC PROTEIN"/>
    <property type="match status" value="1"/>
</dbReference>
<comment type="caution">
    <text evidence="1">The sequence shown here is derived from an EMBL/GenBank/DDBJ whole genome shotgun (WGS) entry which is preliminary data.</text>
</comment>
<protein>
    <submittedName>
        <fullName evidence="1">TraB/GumN family protein</fullName>
    </submittedName>
</protein>
<dbReference type="InterPro" id="IPR002816">
    <property type="entry name" value="TraB/PrgY/GumN_fam"/>
</dbReference>
<evidence type="ECO:0000313" key="2">
    <source>
        <dbReference type="Proteomes" id="UP001202180"/>
    </source>
</evidence>
<evidence type="ECO:0000313" key="1">
    <source>
        <dbReference type="EMBL" id="MCK8495696.1"/>
    </source>
</evidence>
<sequence>MTSLRILFFVLLALPQTGLAQSLLWEVSGNGLKQPSYLFGTYHILKDSYLDKAPTVRTAFDAAQGVVVETTVDSSAMLNMAMRALMPGNSLKKLLSEPDYQLVATEFKQVTGYDLAMFNMMKPIMTATTLSLGYAEKEVDTLRKFTGQPLDLYFAVEAKKKGKAVTPLETMEQQMAFLFDHDPVEKQAADLVKLVEEKKHTKGQSQHLTDLYLAGDLEGMWKLGQQHEEKYGDLSYLVKERNQTWMGKLPTIMAVRPTFVAVGALHLPGPEGLIALLRKAGYEVKAK</sequence>
<name>A0ABT0HU44_9BACT</name>
<dbReference type="InterPro" id="IPR047111">
    <property type="entry name" value="YbaP-like"/>
</dbReference>
<dbReference type="CDD" id="cd14789">
    <property type="entry name" value="Tiki"/>
    <property type="match status" value="1"/>
</dbReference>
<dbReference type="PANTHER" id="PTHR40590">
    <property type="entry name" value="CYTOPLASMIC PROTEIN-RELATED"/>
    <property type="match status" value="1"/>
</dbReference>
<dbReference type="EMBL" id="JALPRF010000010">
    <property type="protein sequence ID" value="MCK8495696.1"/>
    <property type="molecule type" value="Genomic_DNA"/>
</dbReference>
<keyword evidence="2" id="KW-1185">Reference proteome</keyword>
<proteinExistence type="predicted"/>
<dbReference type="Proteomes" id="UP001202180">
    <property type="component" value="Unassembled WGS sequence"/>
</dbReference>
<dbReference type="Pfam" id="PF01963">
    <property type="entry name" value="TraB_PrgY_gumN"/>
    <property type="match status" value="1"/>
</dbReference>
<gene>
    <name evidence="1" type="ORF">M0L20_27775</name>
</gene>
<accession>A0ABT0HU44</accession>
<reference evidence="1 2" key="1">
    <citation type="submission" date="2022-04" db="EMBL/GenBank/DDBJ databases">
        <title>Spirosoma sp. strain RP8 genome sequencing and assembly.</title>
        <authorList>
            <person name="Jung Y."/>
        </authorList>
    </citation>
    <scope>NUCLEOTIDE SEQUENCE [LARGE SCALE GENOMIC DNA]</scope>
    <source>
        <strain evidence="1 2">RP8</strain>
    </source>
</reference>